<comment type="caution">
    <text evidence="5">The sequence shown here is derived from an EMBL/GenBank/DDBJ whole genome shotgun (WGS) entry which is preliminary data.</text>
</comment>
<keyword evidence="6" id="KW-1185">Reference proteome</keyword>
<evidence type="ECO:0000256" key="2">
    <source>
        <dbReference type="ARBA" id="ARBA00023125"/>
    </source>
</evidence>
<keyword evidence="3" id="KW-0804">Transcription</keyword>
<evidence type="ECO:0000256" key="3">
    <source>
        <dbReference type="ARBA" id="ARBA00023163"/>
    </source>
</evidence>
<accession>A0ABP9C2P5</accession>
<name>A0ABP9C2P5_9PSEU</name>
<dbReference type="EMBL" id="BAABHO010000042">
    <property type="protein sequence ID" value="GAA4802133.1"/>
    <property type="molecule type" value="Genomic_DNA"/>
</dbReference>
<gene>
    <name evidence="5" type="ORF">GCM10023200_44070</name>
</gene>
<dbReference type="CDD" id="cd06170">
    <property type="entry name" value="LuxR_C_like"/>
    <property type="match status" value="1"/>
</dbReference>
<dbReference type="PROSITE" id="PS00622">
    <property type="entry name" value="HTH_LUXR_1"/>
    <property type="match status" value="1"/>
</dbReference>
<evidence type="ECO:0000259" key="4">
    <source>
        <dbReference type="PROSITE" id="PS50043"/>
    </source>
</evidence>
<sequence>MILGRLVAGRTNAEIAQDLVLSVRTVDHHVSAVLQKLGVPGRREAAAVAAGMDLP</sequence>
<dbReference type="PANTHER" id="PTHR44688:SF16">
    <property type="entry name" value="DNA-BINDING TRANSCRIPTIONAL ACTIVATOR DEVR_DOSR"/>
    <property type="match status" value="1"/>
</dbReference>
<dbReference type="PANTHER" id="PTHR44688">
    <property type="entry name" value="DNA-BINDING TRANSCRIPTIONAL ACTIVATOR DEVR_DOSR"/>
    <property type="match status" value="1"/>
</dbReference>
<protein>
    <recommendedName>
        <fullName evidence="4">HTH luxR-type domain-containing protein</fullName>
    </recommendedName>
</protein>
<dbReference type="Proteomes" id="UP001500928">
    <property type="component" value="Unassembled WGS sequence"/>
</dbReference>
<reference evidence="6" key="1">
    <citation type="journal article" date="2019" name="Int. J. Syst. Evol. Microbiol.">
        <title>The Global Catalogue of Microorganisms (GCM) 10K type strain sequencing project: providing services to taxonomists for standard genome sequencing and annotation.</title>
        <authorList>
            <consortium name="The Broad Institute Genomics Platform"/>
            <consortium name="The Broad Institute Genome Sequencing Center for Infectious Disease"/>
            <person name="Wu L."/>
            <person name="Ma J."/>
        </authorList>
    </citation>
    <scope>NUCLEOTIDE SEQUENCE [LARGE SCALE GENOMIC DNA]</scope>
    <source>
        <strain evidence="6">JCM 17979</strain>
    </source>
</reference>
<keyword evidence="1" id="KW-0805">Transcription regulation</keyword>
<dbReference type="RefSeq" id="WP_345420374.1">
    <property type="nucleotide sequence ID" value="NZ_BAABHO010000042.1"/>
</dbReference>
<evidence type="ECO:0000256" key="1">
    <source>
        <dbReference type="ARBA" id="ARBA00023015"/>
    </source>
</evidence>
<dbReference type="Gene3D" id="1.10.10.10">
    <property type="entry name" value="Winged helix-like DNA-binding domain superfamily/Winged helix DNA-binding domain"/>
    <property type="match status" value="1"/>
</dbReference>
<organism evidence="5 6">
    <name type="scientific">Actinomycetospora chlora</name>
    <dbReference type="NCBI Taxonomy" id="663608"/>
    <lineage>
        <taxon>Bacteria</taxon>
        <taxon>Bacillati</taxon>
        <taxon>Actinomycetota</taxon>
        <taxon>Actinomycetes</taxon>
        <taxon>Pseudonocardiales</taxon>
        <taxon>Pseudonocardiaceae</taxon>
        <taxon>Actinomycetospora</taxon>
    </lineage>
</organism>
<keyword evidence="2" id="KW-0238">DNA-binding</keyword>
<evidence type="ECO:0000313" key="5">
    <source>
        <dbReference type="EMBL" id="GAA4802133.1"/>
    </source>
</evidence>
<proteinExistence type="predicted"/>
<dbReference type="SMART" id="SM00421">
    <property type="entry name" value="HTH_LUXR"/>
    <property type="match status" value="1"/>
</dbReference>
<dbReference type="InterPro" id="IPR016032">
    <property type="entry name" value="Sig_transdc_resp-reg_C-effctor"/>
</dbReference>
<feature type="domain" description="HTH luxR-type" evidence="4">
    <location>
        <begin position="1"/>
        <end position="53"/>
    </location>
</feature>
<dbReference type="Pfam" id="PF00196">
    <property type="entry name" value="GerE"/>
    <property type="match status" value="1"/>
</dbReference>
<evidence type="ECO:0000313" key="6">
    <source>
        <dbReference type="Proteomes" id="UP001500928"/>
    </source>
</evidence>
<dbReference type="InterPro" id="IPR036388">
    <property type="entry name" value="WH-like_DNA-bd_sf"/>
</dbReference>
<dbReference type="InterPro" id="IPR000792">
    <property type="entry name" value="Tscrpt_reg_LuxR_C"/>
</dbReference>
<dbReference type="PROSITE" id="PS50043">
    <property type="entry name" value="HTH_LUXR_2"/>
    <property type="match status" value="1"/>
</dbReference>
<dbReference type="SUPFAM" id="SSF46894">
    <property type="entry name" value="C-terminal effector domain of the bipartite response regulators"/>
    <property type="match status" value="1"/>
</dbReference>
<dbReference type="PRINTS" id="PR00038">
    <property type="entry name" value="HTHLUXR"/>
</dbReference>